<feature type="compositionally biased region" description="Basic and acidic residues" evidence="1">
    <location>
        <begin position="357"/>
        <end position="370"/>
    </location>
</feature>
<dbReference type="STRING" id="31246.A0A183NRJ3"/>
<evidence type="ECO:0000256" key="1">
    <source>
        <dbReference type="SAM" id="MobiDB-lite"/>
    </source>
</evidence>
<gene>
    <name evidence="2" type="ORF">SMTD_LOCUS4729</name>
</gene>
<sequence length="451" mass="50116">MNIYLFFFKDVTPNQRTVVENINSNRSAGGVCNELPLFERPSKISPDNNAHGNNNDNGVHSRNPNGGEIGTKSPNNQHQSLSNNHVNRDNDNGEDDYKEVIGGVDYLLSGSELLLDDYHHLPDSRHSYVNLTNAVVTEKEFNINYSSLPRIDKMKQTTGDITCKLSNVTTTTNNFTAVTTDSIVDSEIYLKRNNQITQNTRIYRKSHCAPGSSSTLSNSPLLHSSFDQKSNRQCLLIKTGAGTKTNRKPAPPPRMSPLKSSSFTLPSTFTNSTNVLSGLKYVLVDPPYPSAGLMQRIIAFHPLNFVNDSRVARRHLESPLPVRAKGLDMSVDSSLNSSSSSSSTCSDVNISILNDTTHENADDDRGKNEFDNNNGDNLDRNHNMIDKEINEDNKENRIQSVDHHCNINVLDKNQVDPPYPPAGLMQRTIAFHPLNFVNDSRVARRQSIGPL</sequence>
<name>A0A183NRJ3_9TREM</name>
<accession>A0A183NRJ3</accession>
<dbReference type="AlphaFoldDB" id="A0A183NRJ3"/>
<keyword evidence="3" id="KW-1185">Reference proteome</keyword>
<organism evidence="2 3">
    <name type="scientific">Schistosoma mattheei</name>
    <dbReference type="NCBI Taxonomy" id="31246"/>
    <lineage>
        <taxon>Eukaryota</taxon>
        <taxon>Metazoa</taxon>
        <taxon>Spiralia</taxon>
        <taxon>Lophotrochozoa</taxon>
        <taxon>Platyhelminthes</taxon>
        <taxon>Trematoda</taxon>
        <taxon>Digenea</taxon>
        <taxon>Strigeidida</taxon>
        <taxon>Schistosomatoidea</taxon>
        <taxon>Schistosomatidae</taxon>
        <taxon>Schistosoma</taxon>
    </lineage>
</organism>
<dbReference type="Proteomes" id="UP000269396">
    <property type="component" value="Unassembled WGS sequence"/>
</dbReference>
<reference evidence="2 3" key="1">
    <citation type="submission" date="2018-11" db="EMBL/GenBank/DDBJ databases">
        <authorList>
            <consortium name="Pathogen Informatics"/>
        </authorList>
    </citation>
    <scope>NUCLEOTIDE SEQUENCE [LARGE SCALE GENOMIC DNA]</scope>
    <source>
        <strain>Denwood</strain>
        <strain evidence="3">Zambia</strain>
    </source>
</reference>
<evidence type="ECO:0000313" key="3">
    <source>
        <dbReference type="Proteomes" id="UP000269396"/>
    </source>
</evidence>
<dbReference type="EMBL" id="UZAL01026705">
    <property type="protein sequence ID" value="VDP24811.1"/>
    <property type="molecule type" value="Genomic_DNA"/>
</dbReference>
<proteinExistence type="predicted"/>
<protein>
    <submittedName>
        <fullName evidence="2">Uncharacterized protein</fullName>
    </submittedName>
</protein>
<evidence type="ECO:0000313" key="2">
    <source>
        <dbReference type="EMBL" id="VDP24811.1"/>
    </source>
</evidence>
<feature type="region of interest" description="Disordered" evidence="1">
    <location>
        <begin position="39"/>
        <end position="95"/>
    </location>
</feature>
<feature type="region of interest" description="Disordered" evidence="1">
    <location>
        <begin position="239"/>
        <end position="260"/>
    </location>
</feature>
<feature type="region of interest" description="Disordered" evidence="1">
    <location>
        <begin position="357"/>
        <end position="382"/>
    </location>
</feature>
<feature type="compositionally biased region" description="Polar residues" evidence="1">
    <location>
        <begin position="72"/>
        <end position="85"/>
    </location>
</feature>
<feature type="compositionally biased region" description="Low complexity" evidence="1">
    <location>
        <begin position="47"/>
        <end position="58"/>
    </location>
</feature>